<accession>A0A375FSZ2</accession>
<dbReference type="InterPro" id="IPR056362">
    <property type="entry name" value="AtuA-like_ferredoxin_dom"/>
</dbReference>
<evidence type="ECO:0000313" key="8">
    <source>
        <dbReference type="Proteomes" id="UP000623307"/>
    </source>
</evidence>
<dbReference type="Proteomes" id="UP000256862">
    <property type="component" value="Plasmid CO2235_mp"/>
</dbReference>
<gene>
    <name evidence="6" type="ORF">CO2235_MP80119</name>
    <name evidence="5" type="ORF">CO2235_U840075</name>
    <name evidence="4" type="ORF">JTE92_07295</name>
</gene>
<protein>
    <submittedName>
        <fullName evidence="4">DUF1446 domain-containing protein</fullName>
    </submittedName>
</protein>
<organism evidence="5 7">
    <name type="scientific">Cupriavidus oxalaticus</name>
    <dbReference type="NCBI Taxonomy" id="96344"/>
    <lineage>
        <taxon>Bacteria</taxon>
        <taxon>Pseudomonadati</taxon>
        <taxon>Pseudomonadota</taxon>
        <taxon>Betaproteobacteria</taxon>
        <taxon>Burkholderiales</taxon>
        <taxon>Burkholderiaceae</taxon>
        <taxon>Cupriavidus</taxon>
    </lineage>
</organism>
<evidence type="ECO:0000313" key="5">
    <source>
        <dbReference type="EMBL" id="SPC08334.1"/>
    </source>
</evidence>
<dbReference type="PANTHER" id="PTHR47708">
    <property type="match status" value="1"/>
</dbReference>
<dbReference type="AlphaFoldDB" id="A0A375FSZ2"/>
<dbReference type="EMBL" id="OGUS01000092">
    <property type="protein sequence ID" value="SPC08334.1"/>
    <property type="molecule type" value="Genomic_DNA"/>
</dbReference>
<dbReference type="OrthoDB" id="9763456at2"/>
<dbReference type="Proteomes" id="UP000623307">
    <property type="component" value="Chromosome 1"/>
</dbReference>
<feature type="compositionally biased region" description="Low complexity" evidence="1">
    <location>
        <begin position="469"/>
        <end position="480"/>
    </location>
</feature>
<reference evidence="5" key="1">
    <citation type="submission" date="2018-01" db="EMBL/GenBank/DDBJ databases">
        <authorList>
            <person name="Clerissi C."/>
        </authorList>
    </citation>
    <scope>NUCLEOTIDE SEQUENCE</scope>
    <source>
        <strain evidence="5">Cupriavidus oxalaticus LMG 2235</strain>
    </source>
</reference>
<evidence type="ECO:0000313" key="4">
    <source>
        <dbReference type="EMBL" id="QRQ90472.1"/>
    </source>
</evidence>
<dbReference type="InterPro" id="IPR010839">
    <property type="entry name" value="AtuA_N"/>
</dbReference>
<dbReference type="PANTHER" id="PTHR47708:SF2">
    <property type="entry name" value="SI:CH73-132F6.5"/>
    <property type="match status" value="1"/>
</dbReference>
<name>A0A375FSZ2_9BURK</name>
<evidence type="ECO:0000256" key="1">
    <source>
        <dbReference type="SAM" id="MobiDB-lite"/>
    </source>
</evidence>
<reference evidence="4 8" key="3">
    <citation type="submission" date="2021-02" db="EMBL/GenBank/DDBJ databases">
        <title>Complete Genome Sequence of Cupriavidus oxalaticus Strain Ox1, a Soil Oxalate-Degrading Species.</title>
        <authorList>
            <person name="Palmieri F."/>
            <person name="Udriet P."/>
            <person name="Deuasquier M."/>
            <person name="Beaudoing E."/>
            <person name="Johnson S.L."/>
            <person name="Davenport K.W."/>
            <person name="Chain P.S."/>
            <person name="Bindschedler S."/>
            <person name="Junier P."/>
        </authorList>
    </citation>
    <scope>NUCLEOTIDE SEQUENCE [LARGE SCALE GENOMIC DNA]</scope>
    <source>
        <strain evidence="4 8">Ox1</strain>
    </source>
</reference>
<evidence type="ECO:0000259" key="2">
    <source>
        <dbReference type="Pfam" id="PF07287"/>
    </source>
</evidence>
<keyword evidence="8" id="KW-1185">Reference proteome</keyword>
<dbReference type="Pfam" id="PF07287">
    <property type="entry name" value="AtuA"/>
    <property type="match status" value="1"/>
</dbReference>
<dbReference type="RefSeq" id="WP_063239122.1">
    <property type="nucleotide sequence ID" value="NZ_CP069809.1"/>
</dbReference>
<feature type="region of interest" description="Disordered" evidence="1">
    <location>
        <begin position="469"/>
        <end position="491"/>
    </location>
</feature>
<dbReference type="GeneID" id="303489317"/>
<evidence type="ECO:0000313" key="7">
    <source>
        <dbReference type="Proteomes" id="UP000256862"/>
    </source>
</evidence>
<reference evidence="7" key="2">
    <citation type="submission" date="2018-01" db="EMBL/GenBank/DDBJ databases">
        <authorList>
            <person name="Gaut B.S."/>
            <person name="Morton B.R."/>
            <person name="Clegg M.T."/>
            <person name="Duvall M.R."/>
        </authorList>
    </citation>
    <scope>NUCLEOTIDE SEQUENCE [LARGE SCALE GENOMIC DNA]</scope>
</reference>
<dbReference type="EMBL" id="OGUS01000143">
    <property type="protein sequence ID" value="SPC24239.1"/>
    <property type="molecule type" value="Genomic_DNA"/>
</dbReference>
<dbReference type="Pfam" id="PF23544">
    <property type="entry name" value="AtuA_ferredoxin"/>
    <property type="match status" value="1"/>
</dbReference>
<dbReference type="EMBL" id="CP069811">
    <property type="protein sequence ID" value="QRQ90472.1"/>
    <property type="molecule type" value="Genomic_DNA"/>
</dbReference>
<feature type="domain" description="AtuA-like ferredoxin-fold" evidence="3">
    <location>
        <begin position="500"/>
        <end position="598"/>
    </location>
</feature>
<proteinExistence type="predicted"/>
<sequence length="610" mass="63639">MQDKTAQAARTVRIGGASGFWGDSSVGAPQLVHHGDIDYLVFDYLAELTMSVLAAARLRKPELGYATDFVAVTMKSLLREIVARNIRVVSNAGGINPHGCAQALAALAAEQGVPVRIAVVEGDDVMPQLAGLRQAGVTDLQKGQPLPEKLVSANAYLGALPIRQALDQGAQIVITGRCVDSAVTLGVLMHEFGWQPDDYDRLAQGSLAGHIIECGCQATGGLHTDWESVPDWPNIGYPVVECSPDGSFTVGKPPGTGGLVSTATVGEQVLYEIGDPAAYLLPDATCDFTQVALRQAGPDLVHVSGARGRAPGGSYKVSATYVDGFRCNAQLTIVGIDAVAKAERTAEAILSRTRRLFAEHGWGDYTRTRAEVLGAESCYGPHAAARATREAIMRLAVMHPEKAALELFAREIAAAGTSWAPGTTGSGGGRASPSPSIRQYAFLLDKARLAPAVVMDGVRMPVAIPATAGSAEPARPAAAGDGAGAGEGARTVPAGDRIEVPLIRLAYGRSGDKGDISNIGLIARQPAYLPVLRAEVTAARVAEWLGHLVQGPVSRHELPGFDALNFVCEAALDGGGMASLRNDPLGKGMAQILLSMPVSVPRSLLPSLLP</sequence>
<evidence type="ECO:0000259" key="3">
    <source>
        <dbReference type="Pfam" id="PF23544"/>
    </source>
</evidence>
<evidence type="ECO:0000313" key="6">
    <source>
        <dbReference type="EMBL" id="SPC24239.1"/>
    </source>
</evidence>
<feature type="domain" description="Acyclic terpene utilisation N-terminal" evidence="2">
    <location>
        <begin position="12"/>
        <end position="454"/>
    </location>
</feature>